<feature type="domain" description="NfeD integral membrane" evidence="8">
    <location>
        <begin position="310"/>
        <end position="434"/>
    </location>
</feature>
<feature type="transmembrane region" description="Helical" evidence="5">
    <location>
        <begin position="380"/>
        <end position="398"/>
    </location>
</feature>
<dbReference type="Pfam" id="PF01957">
    <property type="entry name" value="NfeD"/>
    <property type="match status" value="1"/>
</dbReference>
<dbReference type="Gene3D" id="3.90.226.10">
    <property type="entry name" value="2-enoyl-CoA Hydratase, Chain A, domain 1"/>
    <property type="match status" value="1"/>
</dbReference>
<feature type="transmembrane region" description="Helical" evidence="5">
    <location>
        <begin position="331"/>
        <end position="350"/>
    </location>
</feature>
<evidence type="ECO:0000259" key="7">
    <source>
        <dbReference type="Pfam" id="PF01957"/>
    </source>
</evidence>
<dbReference type="InterPro" id="IPR056739">
    <property type="entry name" value="NfeD_membrane"/>
</dbReference>
<dbReference type="InterPro" id="IPR056738">
    <property type="entry name" value="NfeD1b_N"/>
</dbReference>
<dbReference type="GO" id="GO:0008233">
    <property type="term" value="F:peptidase activity"/>
    <property type="evidence" value="ECO:0007669"/>
    <property type="project" value="UniProtKB-KW"/>
</dbReference>
<keyword evidence="2 5" id="KW-0812">Transmembrane</keyword>
<dbReference type="Gene3D" id="2.40.50.140">
    <property type="entry name" value="Nucleic acid-binding proteins"/>
    <property type="match status" value="1"/>
</dbReference>
<dbReference type="CDD" id="cd07021">
    <property type="entry name" value="Clp_protease_NfeD_like"/>
    <property type="match status" value="1"/>
</dbReference>
<evidence type="ECO:0000313" key="10">
    <source>
        <dbReference type="EMBL" id="MBB3205861.1"/>
    </source>
</evidence>
<dbReference type="Proteomes" id="UP000536179">
    <property type="component" value="Unassembled WGS sequence"/>
</dbReference>
<keyword evidence="10" id="KW-0645">Protease</keyword>
<keyword evidence="3 5" id="KW-1133">Transmembrane helix</keyword>
<evidence type="ECO:0000313" key="11">
    <source>
        <dbReference type="Proteomes" id="UP000536179"/>
    </source>
</evidence>
<evidence type="ECO:0000256" key="1">
    <source>
        <dbReference type="ARBA" id="ARBA00004141"/>
    </source>
</evidence>
<dbReference type="Pfam" id="PF24961">
    <property type="entry name" value="NfeD_membrane"/>
    <property type="match status" value="1"/>
</dbReference>
<dbReference type="SUPFAM" id="SSF52096">
    <property type="entry name" value="ClpP/crotonase"/>
    <property type="match status" value="1"/>
</dbReference>
<protein>
    <submittedName>
        <fullName evidence="10">Membrane-bound serine protease (ClpP class)</fullName>
    </submittedName>
</protein>
<dbReference type="InterPro" id="IPR002810">
    <property type="entry name" value="NfeD-like_C"/>
</dbReference>
<feature type="transmembrane region" description="Helical" evidence="5">
    <location>
        <begin position="301"/>
        <end position="324"/>
    </location>
</feature>
<feature type="transmembrane region" description="Helical" evidence="5">
    <location>
        <begin position="356"/>
        <end position="375"/>
    </location>
</feature>
<sequence length="533" mass="57094">MMIQSFVRMSFLLAGVVVCLTMNVAPGEVRAADLPVADVALADEALAGDANEQNGVGKDRDVRPGGKRTAVILPFKEDINPLSGALLKRKFEAAVESGVDVIIFDIHSPGGFTYVTFELMDMVLDAKDVETVAYIEKDAISGAALFSLAMDTILMKPDARMGDAGEIVMGEDGAYRYTEAKSRSVLAQKARDTAEATGRSLALAEKMTDKDMVVYRATNANTGEKRFLSDKEHAAMPDADDWELGTPIREAGKEMFFIANGRRAVELGMADQTVSGKEDLARVLNVQSPIPEVQRSWVDTFVLLLNMKVFTFLLLLIGLVALAIELSAPGIGVGGLVSCLCFGLFFWSRFLGGTSGWLEVMLFLMGLLFIAAEVFVIPGFGVAGIMGLALSLGSLVMASRRFSLTDGGVDWTSLSNDVALVLGAFLAFLVAAIFLTSYMGQIPGLSRLTLQAEVAPSDSFVVTDSAPAWQRVELGQTGTTVSPLRPGGRIEIDDMMLDVVTEGDYVGPGNSVRVIAKQGTRVVVRLIEDSVNS</sequence>
<accession>A0A7W5DWJ6</accession>
<evidence type="ECO:0000256" key="5">
    <source>
        <dbReference type="SAM" id="Phobius"/>
    </source>
</evidence>
<dbReference type="AlphaFoldDB" id="A0A7W5DWJ6"/>
<gene>
    <name evidence="10" type="ORF">FHS27_001665</name>
</gene>
<dbReference type="PANTHER" id="PTHR33507:SF3">
    <property type="entry name" value="INNER MEMBRANE PROTEIN YBBJ"/>
    <property type="match status" value="1"/>
</dbReference>
<dbReference type="InterPro" id="IPR012340">
    <property type="entry name" value="NA-bd_OB-fold"/>
</dbReference>
<proteinExistence type="predicted"/>
<evidence type="ECO:0000256" key="2">
    <source>
        <dbReference type="ARBA" id="ARBA00022692"/>
    </source>
</evidence>
<dbReference type="GO" id="GO:0006508">
    <property type="term" value="P:proteolysis"/>
    <property type="evidence" value="ECO:0007669"/>
    <property type="project" value="UniProtKB-KW"/>
</dbReference>
<evidence type="ECO:0000256" key="4">
    <source>
        <dbReference type="ARBA" id="ARBA00023136"/>
    </source>
</evidence>
<feature type="domain" description="NfeD-like C-terminal" evidence="7">
    <location>
        <begin position="474"/>
        <end position="525"/>
    </location>
</feature>
<name>A0A7W5DWJ6_9BACT</name>
<evidence type="ECO:0000256" key="3">
    <source>
        <dbReference type="ARBA" id="ARBA00022989"/>
    </source>
</evidence>
<dbReference type="Pfam" id="PF25145">
    <property type="entry name" value="NfeD1b_N"/>
    <property type="match status" value="1"/>
</dbReference>
<dbReference type="PANTHER" id="PTHR33507">
    <property type="entry name" value="INNER MEMBRANE PROTEIN YBBJ"/>
    <property type="match status" value="1"/>
</dbReference>
<comment type="subcellular location">
    <subcellularLocation>
        <location evidence="1">Membrane</location>
        <topology evidence="1">Multi-pass membrane protein</topology>
    </subcellularLocation>
</comment>
<dbReference type="EMBL" id="JACHXU010000004">
    <property type="protein sequence ID" value="MBB3205861.1"/>
    <property type="molecule type" value="Genomic_DNA"/>
</dbReference>
<evidence type="ECO:0000256" key="6">
    <source>
        <dbReference type="SAM" id="SignalP"/>
    </source>
</evidence>
<keyword evidence="6" id="KW-0732">Signal</keyword>
<evidence type="ECO:0000259" key="8">
    <source>
        <dbReference type="Pfam" id="PF24961"/>
    </source>
</evidence>
<reference evidence="10 11" key="1">
    <citation type="submission" date="2020-08" db="EMBL/GenBank/DDBJ databases">
        <title>Genomic Encyclopedia of Type Strains, Phase III (KMG-III): the genomes of soil and plant-associated and newly described type strains.</title>
        <authorList>
            <person name="Whitman W."/>
        </authorList>
    </citation>
    <scope>NUCLEOTIDE SEQUENCE [LARGE SCALE GENOMIC DNA]</scope>
    <source>
        <strain evidence="10 11">CECT 8075</strain>
    </source>
</reference>
<dbReference type="GO" id="GO:0005886">
    <property type="term" value="C:plasma membrane"/>
    <property type="evidence" value="ECO:0007669"/>
    <property type="project" value="TreeGrafter"/>
</dbReference>
<dbReference type="InterPro" id="IPR052165">
    <property type="entry name" value="Membrane_assoc_protease"/>
</dbReference>
<comment type="caution">
    <text evidence="10">The sequence shown here is derived from an EMBL/GenBank/DDBJ whole genome shotgun (WGS) entry which is preliminary data.</text>
</comment>
<keyword evidence="4 5" id="KW-0472">Membrane</keyword>
<feature type="chain" id="PRO_5030896744" evidence="6">
    <location>
        <begin position="32"/>
        <end position="533"/>
    </location>
</feature>
<feature type="transmembrane region" description="Helical" evidence="5">
    <location>
        <begin position="418"/>
        <end position="438"/>
    </location>
</feature>
<feature type="domain" description="NfeD1b N-terminal" evidence="9">
    <location>
        <begin position="72"/>
        <end position="224"/>
    </location>
</feature>
<dbReference type="RefSeq" id="WP_184303813.1">
    <property type="nucleotide sequence ID" value="NZ_JACHXU010000004.1"/>
</dbReference>
<evidence type="ECO:0000259" key="9">
    <source>
        <dbReference type="Pfam" id="PF25145"/>
    </source>
</evidence>
<keyword evidence="10" id="KW-0378">Hydrolase</keyword>
<feature type="signal peptide" evidence="6">
    <location>
        <begin position="1"/>
        <end position="31"/>
    </location>
</feature>
<organism evidence="10 11">
    <name type="scientific">Aporhodopirellula rubra</name>
    <dbReference type="NCBI Taxonomy" id="980271"/>
    <lineage>
        <taxon>Bacteria</taxon>
        <taxon>Pseudomonadati</taxon>
        <taxon>Planctomycetota</taxon>
        <taxon>Planctomycetia</taxon>
        <taxon>Pirellulales</taxon>
        <taxon>Pirellulaceae</taxon>
        <taxon>Aporhodopirellula</taxon>
    </lineage>
</organism>
<keyword evidence="11" id="KW-1185">Reference proteome</keyword>
<dbReference type="InterPro" id="IPR029045">
    <property type="entry name" value="ClpP/crotonase-like_dom_sf"/>
</dbReference>